<dbReference type="InterPro" id="IPR000863">
    <property type="entry name" value="Sulfotransferase_dom"/>
</dbReference>
<organism evidence="5 6">
    <name type="scientific">Oryza meyeriana var. granulata</name>
    <dbReference type="NCBI Taxonomy" id="110450"/>
    <lineage>
        <taxon>Eukaryota</taxon>
        <taxon>Viridiplantae</taxon>
        <taxon>Streptophyta</taxon>
        <taxon>Embryophyta</taxon>
        <taxon>Tracheophyta</taxon>
        <taxon>Spermatophyta</taxon>
        <taxon>Magnoliopsida</taxon>
        <taxon>Liliopsida</taxon>
        <taxon>Poales</taxon>
        <taxon>Poaceae</taxon>
        <taxon>BOP clade</taxon>
        <taxon>Oryzoideae</taxon>
        <taxon>Oryzeae</taxon>
        <taxon>Oryzinae</taxon>
        <taxon>Oryza</taxon>
        <taxon>Oryza meyeriana</taxon>
    </lineage>
</organism>
<proteinExistence type="inferred from homology"/>
<dbReference type="AlphaFoldDB" id="A0A6G1CW36"/>
<evidence type="ECO:0000256" key="1">
    <source>
        <dbReference type="ARBA" id="ARBA00005771"/>
    </source>
</evidence>
<evidence type="ECO:0000313" key="5">
    <source>
        <dbReference type="EMBL" id="KAF0904805.1"/>
    </source>
</evidence>
<dbReference type="PANTHER" id="PTHR11783">
    <property type="entry name" value="SULFOTRANSFERASE SULT"/>
    <property type="match status" value="1"/>
</dbReference>
<dbReference type="EMBL" id="SPHZ02000008">
    <property type="protein sequence ID" value="KAF0904805.1"/>
    <property type="molecule type" value="Genomic_DNA"/>
</dbReference>
<dbReference type="Gene3D" id="3.40.50.300">
    <property type="entry name" value="P-loop containing nucleotide triphosphate hydrolases"/>
    <property type="match status" value="1"/>
</dbReference>
<evidence type="ECO:0000256" key="3">
    <source>
        <dbReference type="RuleBase" id="RU361155"/>
    </source>
</evidence>
<dbReference type="InterPro" id="IPR027417">
    <property type="entry name" value="P-loop_NTPase"/>
</dbReference>
<evidence type="ECO:0000259" key="4">
    <source>
        <dbReference type="Pfam" id="PF00685"/>
    </source>
</evidence>
<evidence type="ECO:0000313" key="6">
    <source>
        <dbReference type="Proteomes" id="UP000479710"/>
    </source>
</evidence>
<name>A0A6G1CW36_9ORYZ</name>
<keyword evidence="2 3" id="KW-0808">Transferase</keyword>
<evidence type="ECO:0000256" key="2">
    <source>
        <dbReference type="ARBA" id="ARBA00022679"/>
    </source>
</evidence>
<reference evidence="5 6" key="1">
    <citation type="submission" date="2019-11" db="EMBL/GenBank/DDBJ databases">
        <title>Whole genome sequence of Oryza granulata.</title>
        <authorList>
            <person name="Li W."/>
        </authorList>
    </citation>
    <scope>NUCLEOTIDE SEQUENCE [LARGE SCALE GENOMIC DNA]</scope>
    <source>
        <strain evidence="6">cv. Menghai</strain>
        <tissue evidence="5">Leaf</tissue>
    </source>
</reference>
<protein>
    <recommendedName>
        <fullName evidence="3">Sulfotransferase</fullName>
        <ecNumber evidence="3">2.8.2.-</ecNumber>
    </recommendedName>
</protein>
<keyword evidence="6" id="KW-1185">Reference proteome</keyword>
<dbReference type="EC" id="2.8.2.-" evidence="3"/>
<dbReference type="Proteomes" id="UP000479710">
    <property type="component" value="Unassembled WGS sequence"/>
</dbReference>
<gene>
    <name evidence="5" type="ORF">E2562_037320</name>
</gene>
<dbReference type="GO" id="GO:0008146">
    <property type="term" value="F:sulfotransferase activity"/>
    <property type="evidence" value="ECO:0007669"/>
    <property type="project" value="InterPro"/>
</dbReference>
<comment type="caution">
    <text evidence="5">The sequence shown here is derived from an EMBL/GenBank/DDBJ whole genome shotgun (WGS) entry which is preliminary data.</text>
</comment>
<dbReference type="Pfam" id="PF00685">
    <property type="entry name" value="Sulfotransfer_1"/>
    <property type="match status" value="1"/>
</dbReference>
<accession>A0A6G1CW36</accession>
<dbReference type="SUPFAM" id="SSF52540">
    <property type="entry name" value="P-loop containing nucleoside triphosphate hydrolases"/>
    <property type="match status" value="1"/>
</dbReference>
<comment type="similarity">
    <text evidence="1 3">Belongs to the sulfotransferase 1 family.</text>
</comment>
<dbReference type="OrthoDB" id="688297at2759"/>
<feature type="domain" description="Sulfotransferase" evidence="4">
    <location>
        <begin position="85"/>
        <end position="226"/>
    </location>
</feature>
<sequence>MATTTKKPSAPVGPVPFKDVGAELETALPEQPPERLSHLADLLSSLPSKMEVNLGVRVYCYRGFWLPDNWVLAAVALQRGFVPRPDDVVVASLPKCGTTWLNALAFATMARHAYPPAAANHPLRRLNPHQCLPFLEGFFASGREAILDTLPSPRLMNTHMPLTMLPNTAPITTTGGGGGGGGGGCRVIYICREPKDMVVSFWHYFQQAVPGVTLAETFEAFCGGAILGPHPQLLARKRGKAGQCALPALRGVAA</sequence>